<feature type="non-terminal residue" evidence="2">
    <location>
        <position position="89"/>
    </location>
</feature>
<protein>
    <submittedName>
        <fullName evidence="2">Uncharacterized protein</fullName>
    </submittedName>
</protein>
<keyword evidence="3" id="KW-1185">Reference proteome</keyword>
<evidence type="ECO:0000313" key="2">
    <source>
        <dbReference type="EMBL" id="KAH9296319.1"/>
    </source>
</evidence>
<reference evidence="2 3" key="1">
    <citation type="journal article" date="2021" name="Nat. Plants">
        <title>The Taxus genome provides insights into paclitaxel biosynthesis.</title>
        <authorList>
            <person name="Xiong X."/>
            <person name="Gou J."/>
            <person name="Liao Q."/>
            <person name="Li Y."/>
            <person name="Zhou Q."/>
            <person name="Bi G."/>
            <person name="Li C."/>
            <person name="Du R."/>
            <person name="Wang X."/>
            <person name="Sun T."/>
            <person name="Guo L."/>
            <person name="Liang H."/>
            <person name="Lu P."/>
            <person name="Wu Y."/>
            <person name="Zhang Z."/>
            <person name="Ro D.K."/>
            <person name="Shang Y."/>
            <person name="Huang S."/>
            <person name="Yan J."/>
        </authorList>
    </citation>
    <scope>NUCLEOTIDE SEQUENCE [LARGE SCALE GENOMIC DNA]</scope>
    <source>
        <strain evidence="2">Ta-2019</strain>
    </source>
</reference>
<proteinExistence type="predicted"/>
<dbReference type="AlphaFoldDB" id="A0AA38F8D7"/>
<feature type="compositionally biased region" description="Basic and acidic residues" evidence="1">
    <location>
        <begin position="62"/>
        <end position="89"/>
    </location>
</feature>
<evidence type="ECO:0000256" key="1">
    <source>
        <dbReference type="SAM" id="MobiDB-lite"/>
    </source>
</evidence>
<feature type="region of interest" description="Disordered" evidence="1">
    <location>
        <begin position="49"/>
        <end position="89"/>
    </location>
</feature>
<dbReference type="EMBL" id="JAHRHJ020000011">
    <property type="protein sequence ID" value="KAH9296319.1"/>
    <property type="molecule type" value="Genomic_DNA"/>
</dbReference>
<comment type="caution">
    <text evidence="2">The sequence shown here is derived from an EMBL/GenBank/DDBJ whole genome shotgun (WGS) entry which is preliminary data.</text>
</comment>
<dbReference type="Proteomes" id="UP000824469">
    <property type="component" value="Unassembled WGS sequence"/>
</dbReference>
<accession>A0AA38F8D7</accession>
<gene>
    <name evidence="2" type="ORF">KI387_039907</name>
</gene>
<organism evidence="2 3">
    <name type="scientific">Taxus chinensis</name>
    <name type="common">Chinese yew</name>
    <name type="synonym">Taxus wallichiana var. chinensis</name>
    <dbReference type="NCBI Taxonomy" id="29808"/>
    <lineage>
        <taxon>Eukaryota</taxon>
        <taxon>Viridiplantae</taxon>
        <taxon>Streptophyta</taxon>
        <taxon>Embryophyta</taxon>
        <taxon>Tracheophyta</taxon>
        <taxon>Spermatophyta</taxon>
        <taxon>Pinopsida</taxon>
        <taxon>Pinidae</taxon>
        <taxon>Conifers II</taxon>
        <taxon>Cupressales</taxon>
        <taxon>Taxaceae</taxon>
        <taxon>Taxus</taxon>
    </lineage>
</organism>
<name>A0AA38F8D7_TAXCH</name>
<evidence type="ECO:0000313" key="3">
    <source>
        <dbReference type="Proteomes" id="UP000824469"/>
    </source>
</evidence>
<sequence length="89" mass="10064">IPKMMRSLCKNCWNSRSFVQEILDAVEDPEMILDLFTCAMGIQEKYEAVPNPSISTQAPRSGVKEKDESDVSHGRDVNEHRPGKESNLE</sequence>
<feature type="non-terminal residue" evidence="2">
    <location>
        <position position="1"/>
    </location>
</feature>